<protein>
    <recommendedName>
        <fullName evidence="4">Phage-related minor tail protein</fullName>
    </recommendedName>
</protein>
<proteinExistence type="predicted"/>
<evidence type="ECO:0000313" key="3">
    <source>
        <dbReference type="Proteomes" id="UP000042054"/>
    </source>
</evidence>
<reference evidence="2 3" key="1">
    <citation type="submission" date="2015-03" db="EMBL/GenBank/DDBJ databases">
        <authorList>
            <person name="Murphy D."/>
        </authorList>
    </citation>
    <scope>NUCLEOTIDE SEQUENCE [LARGE SCALE GENOMIC DNA]</scope>
    <source>
        <strain evidence="2 3">68/02</strain>
    </source>
</reference>
<accession>A0A0U1HUX9</accession>
<dbReference type="Proteomes" id="UP000042054">
    <property type="component" value="Unassembled WGS sequence"/>
</dbReference>
<gene>
    <name evidence="2" type="ORF">ERS008555_02695</name>
</gene>
<name>A0A0U1HUX9_YERRO</name>
<dbReference type="EMBL" id="CTKE01000013">
    <property type="protein sequence ID" value="CQI92552.1"/>
    <property type="molecule type" value="Genomic_DNA"/>
</dbReference>
<dbReference type="RefSeq" id="WP_050535138.1">
    <property type="nucleotide sequence ID" value="NZ_CTKE01000013.1"/>
</dbReference>
<organism evidence="2 3">
    <name type="scientific">Yersinia rohdei</name>
    <dbReference type="NCBI Taxonomy" id="29485"/>
    <lineage>
        <taxon>Bacteria</taxon>
        <taxon>Pseudomonadati</taxon>
        <taxon>Pseudomonadota</taxon>
        <taxon>Gammaproteobacteria</taxon>
        <taxon>Enterobacterales</taxon>
        <taxon>Yersiniaceae</taxon>
        <taxon>Yersinia</taxon>
    </lineage>
</organism>
<evidence type="ECO:0000313" key="2">
    <source>
        <dbReference type="EMBL" id="CQI92552.1"/>
    </source>
</evidence>
<dbReference type="AlphaFoldDB" id="A0A0U1HUX9"/>
<evidence type="ECO:0000256" key="1">
    <source>
        <dbReference type="SAM" id="Coils"/>
    </source>
</evidence>
<evidence type="ECO:0008006" key="4">
    <source>
        <dbReference type="Google" id="ProtNLM"/>
    </source>
</evidence>
<sequence length="750" mass="80013">MANNNQQLIFSITGNTSGLTQSLDKANNSLQTFGNQTGGVVGDLSQRFGGLAANAGTLSTGLLGVASVGAMAITAIAGLALASNAYVRELNQISTNTGVSVESLQQLEKAFYGTGISMEKFGDINKDTLDKLGDAFRVGGGVAADLREYGLDLQSYNKFLNQTDGGLKAVVHTYYEMAKAGKSAAEITNVMETLASDSSHLVSTLKQHSSEQDALNFITSQNITLTNESAEKYKEFDAQLNTLTGTTKLLMAEGLTPLIGGINALVASVTDKPKEMGFFTELNDRIRESTGSLQDMIDIWQQLRQAGNLNYMGAGFETGAMNNGKQDPVQQAIDSVRQKAMNLKNDVNGAIAEATAPKGGWVDKAKLESEAKAAASKAEALAKAMAGKRLQAEQVLNQALNQISNNEAAKKIQQFNYQQNEIEKKIKDSASTLGLAESTTTEYLQRQYQSRTASFKTMIDSMLNESDPKKLQENLAAIGDKLNPEQFGLVKKAQDERIGINQGNKDDPFDGRNLKNGLAELQAQQNEELILNNQLYVSKLQSVEEYESRKSEIQAAYAQKMLVLQASTASAQMNMMSTAAGDMGTIMSGAFGKSSGIAAGFFAVQKGIAVANAIINIQQGISKAISLGFPANIPVIASTIAQGASIVNTIRGTQIQGQAHSGLDSVPDSHDNSTFLLKAGERVVQPEANKDLTSYLATQNGSGSGSEITIQAPLIVQGGGSISDEQFTKMCKQHADVILQAVRQSQQRNS</sequence>
<feature type="coiled-coil region" evidence="1">
    <location>
        <begin position="333"/>
        <end position="384"/>
    </location>
</feature>
<keyword evidence="1" id="KW-0175">Coiled coil</keyword>
<dbReference type="OrthoDB" id="6630468at2"/>